<dbReference type="EMBL" id="CADCVX010000102">
    <property type="protein sequence ID" value="CAA9489280.1"/>
    <property type="molecule type" value="Genomic_DNA"/>
</dbReference>
<organism evidence="1">
    <name type="scientific">uncultured Sphingomonadaceae bacterium</name>
    <dbReference type="NCBI Taxonomy" id="169976"/>
    <lineage>
        <taxon>Bacteria</taxon>
        <taxon>Pseudomonadati</taxon>
        <taxon>Pseudomonadota</taxon>
        <taxon>Alphaproteobacteria</taxon>
        <taxon>Sphingomonadales</taxon>
        <taxon>Sphingomonadaceae</taxon>
        <taxon>environmental samples</taxon>
    </lineage>
</organism>
<accession>A0A6J4S4R7</accession>
<reference evidence="1" key="1">
    <citation type="submission" date="2020-02" db="EMBL/GenBank/DDBJ databases">
        <authorList>
            <person name="Meier V. D."/>
        </authorList>
    </citation>
    <scope>NUCLEOTIDE SEQUENCE</scope>
    <source>
        <strain evidence="1">AVDCRST_MAG91</strain>
    </source>
</reference>
<sequence length="24" mass="2567">GRIIDLYSPAECANYFAAAGYDAD</sequence>
<protein>
    <submittedName>
        <fullName evidence="1">Mobile element protein</fullName>
    </submittedName>
</protein>
<proteinExistence type="predicted"/>
<gene>
    <name evidence="1" type="ORF">AVDCRST_MAG91-455</name>
</gene>
<dbReference type="AlphaFoldDB" id="A0A6J4S4R7"/>
<evidence type="ECO:0000313" key="1">
    <source>
        <dbReference type="EMBL" id="CAA9489280.1"/>
    </source>
</evidence>
<feature type="non-terminal residue" evidence="1">
    <location>
        <position position="1"/>
    </location>
</feature>
<name>A0A6J4S4R7_9SPHN</name>